<dbReference type="Pfam" id="PF00488">
    <property type="entry name" value="MutS_V"/>
    <property type="match status" value="1"/>
</dbReference>
<keyword evidence="5" id="KW-0418">Kinase</keyword>
<dbReference type="GO" id="GO:0140664">
    <property type="term" value="F:ATP-dependent DNA damage sensor activity"/>
    <property type="evidence" value="ECO:0007669"/>
    <property type="project" value="InterPro"/>
</dbReference>
<dbReference type="GO" id="GO:0015937">
    <property type="term" value="P:coenzyme A biosynthetic process"/>
    <property type="evidence" value="ECO:0007669"/>
    <property type="project" value="InterPro"/>
</dbReference>
<evidence type="ECO:0000256" key="3">
    <source>
        <dbReference type="ARBA" id="ARBA00023125"/>
    </source>
</evidence>
<accession>A0A0D6L5K5</accession>
<dbReference type="GO" id="GO:0005829">
    <property type="term" value="C:cytosol"/>
    <property type="evidence" value="ECO:0007669"/>
    <property type="project" value="TreeGrafter"/>
</dbReference>
<dbReference type="SMART" id="SM00534">
    <property type="entry name" value="MUTSac"/>
    <property type="match status" value="1"/>
</dbReference>
<dbReference type="PANTHER" id="PTHR11361">
    <property type="entry name" value="DNA MISMATCH REPAIR PROTEIN MUTS FAMILY MEMBER"/>
    <property type="match status" value="1"/>
</dbReference>
<dbReference type="InterPro" id="IPR045076">
    <property type="entry name" value="MutS"/>
</dbReference>
<gene>
    <name evidence="5" type="ORF">ANCCEY_14998</name>
</gene>
<dbReference type="InterPro" id="IPR000432">
    <property type="entry name" value="DNA_mismatch_repair_MutS_C"/>
</dbReference>
<evidence type="ECO:0000313" key="6">
    <source>
        <dbReference type="Proteomes" id="UP000054495"/>
    </source>
</evidence>
<proteinExistence type="predicted"/>
<keyword evidence="6" id="KW-1185">Reference proteome</keyword>
<organism evidence="5 6">
    <name type="scientific">Ancylostoma ceylanicum</name>
    <dbReference type="NCBI Taxonomy" id="53326"/>
    <lineage>
        <taxon>Eukaryota</taxon>
        <taxon>Metazoa</taxon>
        <taxon>Ecdysozoa</taxon>
        <taxon>Nematoda</taxon>
        <taxon>Chromadorea</taxon>
        <taxon>Rhabditida</taxon>
        <taxon>Rhabditina</taxon>
        <taxon>Rhabditomorpha</taxon>
        <taxon>Strongyloidea</taxon>
        <taxon>Ancylostomatidae</taxon>
        <taxon>Ancylostomatinae</taxon>
        <taxon>Ancylostoma</taxon>
    </lineage>
</organism>
<dbReference type="InterPro" id="IPR001977">
    <property type="entry name" value="Depp_CoAkinase"/>
</dbReference>
<dbReference type="GO" id="GO:0030983">
    <property type="term" value="F:mismatched DNA binding"/>
    <property type="evidence" value="ECO:0007669"/>
    <property type="project" value="InterPro"/>
</dbReference>
<dbReference type="GO" id="GO:0004140">
    <property type="term" value="F:dephospho-CoA kinase activity"/>
    <property type="evidence" value="ECO:0007669"/>
    <property type="project" value="InterPro"/>
</dbReference>
<dbReference type="PROSITE" id="PS51219">
    <property type="entry name" value="DPCK"/>
    <property type="match status" value="1"/>
</dbReference>
<keyword evidence="5" id="KW-0808">Transferase</keyword>
<feature type="domain" description="DNA mismatch repair proteins mutS family" evidence="4">
    <location>
        <begin position="1"/>
        <end position="164"/>
    </location>
</feature>
<dbReference type="SUPFAM" id="SSF52540">
    <property type="entry name" value="P-loop containing nucleoside triphosphate hydrolases"/>
    <property type="match status" value="2"/>
</dbReference>
<evidence type="ECO:0000313" key="5">
    <source>
        <dbReference type="EMBL" id="EPB65923.1"/>
    </source>
</evidence>
<keyword evidence="2" id="KW-0067">ATP-binding</keyword>
<dbReference type="GO" id="GO:0006298">
    <property type="term" value="P:mismatch repair"/>
    <property type="evidence" value="ECO:0007669"/>
    <property type="project" value="InterPro"/>
</dbReference>
<keyword evidence="3" id="KW-0238">DNA-binding</keyword>
<sequence>MAGKSTYLRSVGLAIISANAGFPVLAASCSIPEIQLYSSMRTSDDLSVESSYFHAELTRLRFIMDAIESGKKVFVILDEILKGTNSRDKEIGSAGFLDKLRKIGAKGIIATHDLSLTELALKTPSFRNVYFDSTIDGEELYFDYKVREGVCQNMNASFLLKKMRDDSMREQVNHLIHPVVRADFHKWAEHQKSPVVFNEAAILIETGTYKTLDFTVLVTADKELRIHRTIERDGISREEVLARMSKQWEDEEKMKYADFVIYNDDRPLLIQLEDMLKMISGS</sequence>
<dbReference type="EMBL" id="KE126831">
    <property type="protein sequence ID" value="EPB65923.1"/>
    <property type="molecule type" value="Genomic_DNA"/>
</dbReference>
<evidence type="ECO:0000256" key="2">
    <source>
        <dbReference type="ARBA" id="ARBA00022840"/>
    </source>
</evidence>
<evidence type="ECO:0000259" key="4">
    <source>
        <dbReference type="SMART" id="SM00534"/>
    </source>
</evidence>
<dbReference type="InterPro" id="IPR027417">
    <property type="entry name" value="P-loop_NTPase"/>
</dbReference>
<keyword evidence="1" id="KW-0547">Nucleotide-binding</keyword>
<evidence type="ECO:0000256" key="1">
    <source>
        <dbReference type="ARBA" id="ARBA00022741"/>
    </source>
</evidence>
<dbReference type="CDD" id="cd02022">
    <property type="entry name" value="DPCK"/>
    <property type="match status" value="1"/>
</dbReference>
<dbReference type="Pfam" id="PF01121">
    <property type="entry name" value="CoaE"/>
    <property type="match status" value="1"/>
</dbReference>
<dbReference type="PANTHER" id="PTHR11361:SF99">
    <property type="entry name" value="DNA MISMATCH REPAIR PROTEIN"/>
    <property type="match status" value="1"/>
</dbReference>
<reference evidence="5 6" key="1">
    <citation type="submission" date="2013-05" db="EMBL/GenBank/DDBJ databases">
        <title>Draft genome of the parasitic nematode Anyclostoma ceylanicum.</title>
        <authorList>
            <person name="Mitreva M."/>
        </authorList>
    </citation>
    <scope>NUCLEOTIDE SEQUENCE [LARGE SCALE GENOMIC DNA]</scope>
</reference>
<dbReference type="AlphaFoldDB" id="A0A0D6L5K5"/>
<name>A0A0D6L5K5_9BILA</name>
<dbReference type="GO" id="GO:0005524">
    <property type="term" value="F:ATP binding"/>
    <property type="evidence" value="ECO:0007669"/>
    <property type="project" value="UniProtKB-KW"/>
</dbReference>
<protein>
    <submittedName>
        <fullName evidence="5">Dephospho-CoA kinase</fullName>
    </submittedName>
</protein>
<dbReference type="Gene3D" id="3.40.50.300">
    <property type="entry name" value="P-loop containing nucleotide triphosphate hydrolases"/>
    <property type="match status" value="1"/>
</dbReference>
<dbReference type="PROSITE" id="PS51257">
    <property type="entry name" value="PROKAR_LIPOPROTEIN"/>
    <property type="match status" value="1"/>
</dbReference>
<dbReference type="Proteomes" id="UP000054495">
    <property type="component" value="Unassembled WGS sequence"/>
</dbReference>